<proteinExistence type="predicted"/>
<dbReference type="GO" id="GO:0006979">
    <property type="term" value="P:response to oxidative stress"/>
    <property type="evidence" value="ECO:0007669"/>
    <property type="project" value="InterPro"/>
</dbReference>
<dbReference type="EMBL" id="SAVA01000002">
    <property type="protein sequence ID" value="RWR53873.1"/>
    <property type="molecule type" value="Genomic_DNA"/>
</dbReference>
<dbReference type="PANTHER" id="PTHR42830">
    <property type="entry name" value="OSMOTICALLY INDUCIBLE FAMILY PROTEIN"/>
    <property type="match status" value="1"/>
</dbReference>
<reference evidence="2" key="1">
    <citation type="submission" date="2019-01" db="EMBL/GenBank/DDBJ databases">
        <title>Sinorhodobacter populi sp. nov. isolated from the symptomatic bark tissue of Populus euramericana canker.</title>
        <authorList>
            <person name="Xu G."/>
        </authorList>
    </citation>
    <scope>NUCLEOTIDE SEQUENCE [LARGE SCALE GENOMIC DNA]</scope>
    <source>
        <strain evidence="2">CGMCC 1.12963</strain>
    </source>
</reference>
<gene>
    <name evidence="2" type="ORF">EOW66_04460</name>
</gene>
<evidence type="ECO:0000313" key="2">
    <source>
        <dbReference type="EMBL" id="RWR53873.1"/>
    </source>
</evidence>
<dbReference type="NCBIfam" id="TIGR03562">
    <property type="entry name" value="osmo_induc_OsmC"/>
    <property type="match status" value="1"/>
</dbReference>
<dbReference type="GO" id="GO:0004601">
    <property type="term" value="F:peroxidase activity"/>
    <property type="evidence" value="ECO:0007669"/>
    <property type="project" value="InterPro"/>
</dbReference>
<protein>
    <submittedName>
        <fullName evidence="2">OsmC family peroxiredoxin</fullName>
    </submittedName>
</protein>
<dbReference type="PANTHER" id="PTHR42830:SF1">
    <property type="entry name" value="OSMOTICALLY INDUCIBLE FAMILY PROTEIN"/>
    <property type="match status" value="1"/>
</dbReference>
<keyword evidence="3" id="KW-1185">Reference proteome</keyword>
<dbReference type="AlphaFoldDB" id="A0A3S3PH22"/>
<dbReference type="RefSeq" id="WP_128155150.1">
    <property type="nucleotide sequence ID" value="NZ_JBHSOM010000016.1"/>
</dbReference>
<dbReference type="Proteomes" id="UP000288071">
    <property type="component" value="Unassembled WGS sequence"/>
</dbReference>
<accession>A0A3S3PH22</accession>
<dbReference type="Pfam" id="PF02566">
    <property type="entry name" value="OsmC"/>
    <property type="match status" value="1"/>
</dbReference>
<dbReference type="InterPro" id="IPR036102">
    <property type="entry name" value="OsmC/Ohrsf"/>
</dbReference>
<dbReference type="InterPro" id="IPR003718">
    <property type="entry name" value="OsmC/Ohr_fam"/>
</dbReference>
<dbReference type="InterPro" id="IPR019904">
    <property type="entry name" value="Peroxiredoxin_OsmC"/>
</dbReference>
<dbReference type="Gene3D" id="3.30.300.20">
    <property type="match status" value="1"/>
</dbReference>
<dbReference type="SUPFAM" id="SSF82784">
    <property type="entry name" value="OsmC-like"/>
    <property type="match status" value="1"/>
</dbReference>
<sequence>MILKTGSAHWEGSIREGSGSISTQSGALAAQPYGFAARFEGRPGTNPEELIAAAHAACFSMALSGGLAAAGVGDVVIDTVATVKMEKQEAGFAITASMLKVRVSGEGAPEVIRAAAEAAKAGCPVSKVLACEVGMELEIVE</sequence>
<feature type="region of interest" description="Disordered" evidence="1">
    <location>
        <begin position="1"/>
        <end position="21"/>
    </location>
</feature>
<evidence type="ECO:0000313" key="3">
    <source>
        <dbReference type="Proteomes" id="UP000288071"/>
    </source>
</evidence>
<reference evidence="2" key="2">
    <citation type="submission" date="2019-01" db="EMBL/GenBank/DDBJ databases">
        <authorList>
            <person name="Li Y."/>
        </authorList>
    </citation>
    <scope>NUCLEOTIDE SEQUENCE [LARGE SCALE GENOMIC DNA]</scope>
    <source>
        <strain evidence="2">CGMCC 1.12963</strain>
    </source>
</reference>
<name>A0A3S3PH22_9RHOB</name>
<dbReference type="InterPro" id="IPR052707">
    <property type="entry name" value="OsmC_Ohr_Peroxiredoxin"/>
</dbReference>
<comment type="caution">
    <text evidence="2">The sequence shown here is derived from an EMBL/GenBank/DDBJ whole genome shotgun (WGS) entry which is preliminary data.</text>
</comment>
<organism evidence="2 3">
    <name type="scientific">Paenirhodobacter huangdaonensis</name>
    <dbReference type="NCBI Taxonomy" id="2501515"/>
    <lineage>
        <taxon>Bacteria</taxon>
        <taxon>Pseudomonadati</taxon>
        <taxon>Pseudomonadota</taxon>
        <taxon>Alphaproteobacteria</taxon>
        <taxon>Rhodobacterales</taxon>
        <taxon>Rhodobacter group</taxon>
        <taxon>Paenirhodobacter</taxon>
    </lineage>
</organism>
<evidence type="ECO:0000256" key="1">
    <source>
        <dbReference type="SAM" id="MobiDB-lite"/>
    </source>
</evidence>
<dbReference type="InterPro" id="IPR015946">
    <property type="entry name" value="KH_dom-like_a/b"/>
</dbReference>